<dbReference type="EMBL" id="JAFIQS010000011">
    <property type="protein sequence ID" value="KAG5164708.1"/>
    <property type="molecule type" value="Genomic_DNA"/>
</dbReference>
<evidence type="ECO:0000256" key="1">
    <source>
        <dbReference type="ARBA" id="ARBA00006484"/>
    </source>
</evidence>
<evidence type="ECO:0000256" key="2">
    <source>
        <dbReference type="ARBA" id="ARBA00022857"/>
    </source>
</evidence>
<name>A0A8H7XQ08_PSICU</name>
<comment type="similarity">
    <text evidence="1 4">Belongs to the short-chain dehydrogenases/reductases (SDR) family.</text>
</comment>
<sequence>MSSTALVWLITGCSSGIGRELAIAVLERGDHVIATTRLRSFESIKDLKDLGAHVMVLDVTESIDKLKAVAAEAIVVYGKVDVVVNNAGFIMPGSFEETTHEETLTQFNTNVFGALNVARAFLPYMRKQRTGTISFIGSCYGWRPVPFCGLYVASKFAIRGISDTLHEEIAPFGLRSICFDFGAFRTPIIEKLPKWVPILDAYKDAGESANATLLAYKGTQKGDTVRGAYTIIDIIRGEGMATGRQVHPGFALGSDSYETVKKHCENTLARLEEWKPVSLATDYPDN</sequence>
<dbReference type="InterPro" id="IPR002347">
    <property type="entry name" value="SDR_fam"/>
</dbReference>
<dbReference type="SUPFAM" id="SSF51735">
    <property type="entry name" value="NAD(P)-binding Rossmann-fold domains"/>
    <property type="match status" value="1"/>
</dbReference>
<keyword evidence="2" id="KW-0521">NADP</keyword>
<proteinExistence type="inferred from homology"/>
<dbReference type="InterPro" id="IPR036291">
    <property type="entry name" value="NAD(P)-bd_dom_sf"/>
</dbReference>
<dbReference type="PANTHER" id="PTHR43976:SF16">
    <property type="entry name" value="SHORT-CHAIN DEHYDROGENASE_REDUCTASE FAMILY PROTEIN"/>
    <property type="match status" value="1"/>
</dbReference>
<dbReference type="Gene3D" id="3.40.50.720">
    <property type="entry name" value="NAD(P)-binding Rossmann-like Domain"/>
    <property type="match status" value="1"/>
</dbReference>
<evidence type="ECO:0000256" key="4">
    <source>
        <dbReference type="RuleBase" id="RU000363"/>
    </source>
</evidence>
<dbReference type="PANTHER" id="PTHR43976">
    <property type="entry name" value="SHORT CHAIN DEHYDROGENASE"/>
    <property type="match status" value="1"/>
</dbReference>
<dbReference type="InterPro" id="IPR051911">
    <property type="entry name" value="SDR_oxidoreductase"/>
</dbReference>
<dbReference type="Pfam" id="PF00106">
    <property type="entry name" value="adh_short"/>
    <property type="match status" value="1"/>
</dbReference>
<protein>
    <submittedName>
        <fullName evidence="5">Uncharacterized protein</fullName>
    </submittedName>
</protein>
<dbReference type="PRINTS" id="PR00081">
    <property type="entry name" value="GDHRDH"/>
</dbReference>
<organism evidence="5">
    <name type="scientific">Psilocybe cubensis</name>
    <name type="common">Psychedelic mushroom</name>
    <name type="synonym">Stropharia cubensis</name>
    <dbReference type="NCBI Taxonomy" id="181762"/>
    <lineage>
        <taxon>Eukaryota</taxon>
        <taxon>Fungi</taxon>
        <taxon>Dikarya</taxon>
        <taxon>Basidiomycota</taxon>
        <taxon>Agaricomycotina</taxon>
        <taxon>Agaricomycetes</taxon>
        <taxon>Agaricomycetidae</taxon>
        <taxon>Agaricales</taxon>
        <taxon>Agaricineae</taxon>
        <taxon>Strophariaceae</taxon>
        <taxon>Psilocybe</taxon>
    </lineage>
</organism>
<dbReference type="OrthoDB" id="1274115at2759"/>
<evidence type="ECO:0000313" key="5">
    <source>
        <dbReference type="EMBL" id="KAG5164708.1"/>
    </source>
</evidence>
<accession>A0A8H7XQ08</accession>
<reference evidence="5" key="1">
    <citation type="submission" date="2021-02" db="EMBL/GenBank/DDBJ databases">
        <title>Psilocybe cubensis genome.</title>
        <authorList>
            <person name="Mckernan K.J."/>
            <person name="Crawford S."/>
            <person name="Trippe A."/>
            <person name="Kane L.T."/>
            <person name="Mclaughlin S."/>
        </authorList>
    </citation>
    <scope>NUCLEOTIDE SEQUENCE [LARGE SCALE GENOMIC DNA]</scope>
    <source>
        <strain evidence="5">MGC-MH-2018</strain>
    </source>
</reference>
<evidence type="ECO:0000256" key="3">
    <source>
        <dbReference type="ARBA" id="ARBA00023002"/>
    </source>
</evidence>
<dbReference type="InterPro" id="IPR020904">
    <property type="entry name" value="Sc_DH/Rdtase_CS"/>
</dbReference>
<comment type="caution">
    <text evidence="5">The sequence shown here is derived from an EMBL/GenBank/DDBJ whole genome shotgun (WGS) entry which is preliminary data.</text>
</comment>
<dbReference type="AlphaFoldDB" id="A0A8H7XQ08"/>
<keyword evidence="3" id="KW-0560">Oxidoreductase</keyword>
<gene>
    <name evidence="5" type="ORF">JR316_010349</name>
</gene>
<dbReference type="GO" id="GO:0016491">
    <property type="term" value="F:oxidoreductase activity"/>
    <property type="evidence" value="ECO:0007669"/>
    <property type="project" value="UniProtKB-KW"/>
</dbReference>
<dbReference type="PRINTS" id="PR00080">
    <property type="entry name" value="SDRFAMILY"/>
</dbReference>
<dbReference type="PROSITE" id="PS00061">
    <property type="entry name" value="ADH_SHORT"/>
    <property type="match status" value="1"/>
</dbReference>